<keyword evidence="7" id="KW-0812">Transmembrane</keyword>
<keyword evidence="7" id="KW-1133">Transmembrane helix</keyword>
<reference evidence="10" key="1">
    <citation type="journal article" date="2019" name="Int. J. Syst. Evol. Microbiol.">
        <title>The Global Catalogue of Microorganisms (GCM) 10K type strain sequencing project: providing services to taxonomists for standard genome sequencing and annotation.</title>
        <authorList>
            <consortium name="The Broad Institute Genomics Platform"/>
            <consortium name="The Broad Institute Genome Sequencing Center for Infectious Disease"/>
            <person name="Wu L."/>
            <person name="Ma J."/>
        </authorList>
    </citation>
    <scope>NUCLEOTIDE SEQUENCE [LARGE SCALE GENOMIC DNA]</scope>
    <source>
        <strain evidence="10">KCTC 52141</strain>
    </source>
</reference>
<comment type="caution">
    <text evidence="9">The sequence shown here is derived from an EMBL/GenBank/DDBJ whole genome shotgun (WGS) entry which is preliminary data.</text>
</comment>
<dbReference type="CDD" id="cd07018">
    <property type="entry name" value="S49_SppA_67K_type"/>
    <property type="match status" value="1"/>
</dbReference>
<evidence type="ECO:0000256" key="1">
    <source>
        <dbReference type="ARBA" id="ARBA00004370"/>
    </source>
</evidence>
<keyword evidence="10" id="KW-1185">Reference proteome</keyword>
<dbReference type="Pfam" id="PF01343">
    <property type="entry name" value="Peptidase_S49"/>
    <property type="match status" value="2"/>
</dbReference>
<dbReference type="Proteomes" id="UP001595548">
    <property type="component" value="Unassembled WGS sequence"/>
</dbReference>
<dbReference type="PANTHER" id="PTHR33209">
    <property type="entry name" value="PROTEASE 4"/>
    <property type="match status" value="1"/>
</dbReference>
<name>A0ABV7HPZ0_9GAMM</name>
<accession>A0ABV7HPZ0</accession>
<dbReference type="SUPFAM" id="SSF52096">
    <property type="entry name" value="ClpP/crotonase"/>
    <property type="match status" value="2"/>
</dbReference>
<dbReference type="NCBIfam" id="TIGR00706">
    <property type="entry name" value="SppA_dom"/>
    <property type="match status" value="1"/>
</dbReference>
<evidence type="ECO:0000259" key="8">
    <source>
        <dbReference type="Pfam" id="PF01343"/>
    </source>
</evidence>
<dbReference type="InterPro" id="IPR004635">
    <property type="entry name" value="Pept_S49_SppA"/>
</dbReference>
<keyword evidence="3" id="KW-0645">Protease</keyword>
<dbReference type="PANTHER" id="PTHR33209:SF1">
    <property type="entry name" value="PEPTIDASE S49 DOMAIN-CONTAINING PROTEIN"/>
    <property type="match status" value="1"/>
</dbReference>
<dbReference type="EMBL" id="JBHRTL010000006">
    <property type="protein sequence ID" value="MFC3154783.1"/>
    <property type="molecule type" value="Genomic_DNA"/>
</dbReference>
<evidence type="ECO:0000256" key="2">
    <source>
        <dbReference type="ARBA" id="ARBA00008683"/>
    </source>
</evidence>
<dbReference type="CDD" id="cd07023">
    <property type="entry name" value="S49_Sppa_N_C"/>
    <property type="match status" value="1"/>
</dbReference>
<keyword evidence="6 7" id="KW-0472">Membrane</keyword>
<dbReference type="GO" id="GO:0016787">
    <property type="term" value="F:hydrolase activity"/>
    <property type="evidence" value="ECO:0007669"/>
    <property type="project" value="UniProtKB-KW"/>
</dbReference>
<dbReference type="RefSeq" id="WP_382415213.1">
    <property type="nucleotide sequence ID" value="NZ_AP031500.1"/>
</dbReference>
<evidence type="ECO:0000313" key="9">
    <source>
        <dbReference type="EMBL" id="MFC3154783.1"/>
    </source>
</evidence>
<feature type="domain" description="Peptidase S49" evidence="8">
    <location>
        <begin position="393"/>
        <end position="544"/>
    </location>
</feature>
<evidence type="ECO:0000256" key="6">
    <source>
        <dbReference type="ARBA" id="ARBA00023136"/>
    </source>
</evidence>
<dbReference type="Gene3D" id="3.90.226.10">
    <property type="entry name" value="2-enoyl-CoA Hydratase, Chain A, domain 1"/>
    <property type="match status" value="3"/>
</dbReference>
<keyword evidence="4 9" id="KW-0378">Hydrolase</keyword>
<comment type="subcellular location">
    <subcellularLocation>
        <location evidence="1">Membrane</location>
    </subcellularLocation>
</comment>
<evidence type="ECO:0000256" key="4">
    <source>
        <dbReference type="ARBA" id="ARBA00022801"/>
    </source>
</evidence>
<feature type="transmembrane region" description="Helical" evidence="7">
    <location>
        <begin position="30"/>
        <end position="48"/>
    </location>
</feature>
<proteinExistence type="inferred from homology"/>
<comment type="similarity">
    <text evidence="2">Belongs to the peptidase S49 family.</text>
</comment>
<dbReference type="InterPro" id="IPR047217">
    <property type="entry name" value="S49_SppA_67K_type_N"/>
</dbReference>
<dbReference type="NCBIfam" id="TIGR00705">
    <property type="entry name" value="SppA_67K"/>
    <property type="match status" value="1"/>
</dbReference>
<dbReference type="PIRSF" id="PIRSF001217">
    <property type="entry name" value="Protease_4_SppA"/>
    <property type="match status" value="1"/>
</dbReference>
<evidence type="ECO:0000313" key="10">
    <source>
        <dbReference type="Proteomes" id="UP001595548"/>
    </source>
</evidence>
<evidence type="ECO:0000256" key="7">
    <source>
        <dbReference type="SAM" id="Phobius"/>
    </source>
</evidence>
<protein>
    <submittedName>
        <fullName evidence="9">Signal peptide peptidase SppA</fullName>
        <ecNumber evidence="9">3.4.21.-</ecNumber>
    </submittedName>
</protein>
<dbReference type="Gene3D" id="6.20.330.10">
    <property type="match status" value="1"/>
</dbReference>
<gene>
    <name evidence="9" type="primary">sppA</name>
    <name evidence="9" type="ORF">ACFOEB_06160</name>
</gene>
<dbReference type="InterPro" id="IPR004634">
    <property type="entry name" value="Pept_S49_pIV"/>
</dbReference>
<keyword evidence="5" id="KW-0720">Serine protease</keyword>
<dbReference type="EC" id="3.4.21.-" evidence="9"/>
<evidence type="ECO:0000256" key="5">
    <source>
        <dbReference type="ARBA" id="ARBA00022825"/>
    </source>
</evidence>
<organism evidence="9 10">
    <name type="scientific">Gilvimarinus japonicus</name>
    <dbReference type="NCBI Taxonomy" id="1796469"/>
    <lineage>
        <taxon>Bacteria</taxon>
        <taxon>Pseudomonadati</taxon>
        <taxon>Pseudomonadota</taxon>
        <taxon>Gammaproteobacteria</taxon>
        <taxon>Cellvibrionales</taxon>
        <taxon>Cellvibrionaceae</taxon>
        <taxon>Gilvimarinus</taxon>
    </lineage>
</organism>
<sequence>MNNPEKSKNKGPVRQLFSSIWGAITWLRRALANVIFIIIIVVIVVVISQQRADVLPQNFALRLAPSGILVDQRQALDALAALTADESAEAAETLVSDVVRAINLAADDDQVTHLILDLNSLRGGGVSKLYEIGQALEQFKASGKTITALADSYNQDQYFLASYADQVYLHDMGYVLLTGFASYHQYFKDALDKLALNVNVFKVGKYKDAVEPYTRNGMSEASREHNRLWLNTLWQAYSSNIEIQRKLPIGALDNIIGQSTELLQQAGGDSALMAQEAGLVDTVASRQATRQALIEQFGYDDHTDQYKHVNWNRYLQHRREIPLPGANYVGLITARGAITAGEQPPGIVGSDTLVQLLRQARDDKDIKALVVRVDSPGGSAFASEVIRAEIEATRNSGIPVIVSMGSVAASGGYWMATAGDEIWALPTTITGSIGVFSVIPTLEQSLGKLGIYTDGIATSELAGTMDPTRALNPQAATALQMNVDSVYQRFLKTVADARGLSVEQVNDIAQGRVWSGVHAQKLGLVDKLGTMQQATAAAAEFAELKEWKTKEITPPLTPMEQLFMQLANAGVSLPSDWQSSLDSLQTLDTLTGGAAGSRLHELTDLLNNKTDEIQARCLSCALISRPGQ</sequence>
<feature type="domain" description="Peptidase S49" evidence="8">
    <location>
        <begin position="139"/>
        <end position="289"/>
    </location>
</feature>
<dbReference type="InterPro" id="IPR029045">
    <property type="entry name" value="ClpP/crotonase-like_dom_sf"/>
</dbReference>
<dbReference type="InterPro" id="IPR002142">
    <property type="entry name" value="Peptidase_S49"/>
</dbReference>
<evidence type="ECO:0000256" key="3">
    <source>
        <dbReference type="ARBA" id="ARBA00022670"/>
    </source>
</evidence>
<dbReference type="InterPro" id="IPR047272">
    <property type="entry name" value="S49_SppA_C"/>
</dbReference>